<accession>A0A8H4KHB2</accession>
<comment type="caution">
    <text evidence="2">The sequence shown here is derived from an EMBL/GenBank/DDBJ whole genome shotgun (WGS) entry which is preliminary data.</text>
</comment>
<proteinExistence type="predicted"/>
<evidence type="ECO:0000256" key="1">
    <source>
        <dbReference type="SAM" id="MobiDB-lite"/>
    </source>
</evidence>
<feature type="compositionally biased region" description="Polar residues" evidence="1">
    <location>
        <begin position="160"/>
        <end position="176"/>
    </location>
</feature>
<name>A0A8H4KHB2_9HYPO</name>
<gene>
    <name evidence="2" type="ORF">FALBO_16487</name>
</gene>
<evidence type="ECO:0000313" key="3">
    <source>
        <dbReference type="Proteomes" id="UP000554235"/>
    </source>
</evidence>
<reference evidence="2 3" key="1">
    <citation type="submission" date="2020-01" db="EMBL/GenBank/DDBJ databases">
        <title>Identification and distribution of gene clusters putatively required for synthesis of sphingolipid metabolism inhibitors in phylogenetically diverse species of the filamentous fungus Fusarium.</title>
        <authorList>
            <person name="Kim H.-S."/>
            <person name="Busman M."/>
            <person name="Brown D.W."/>
            <person name="Divon H."/>
            <person name="Uhlig S."/>
            <person name="Proctor R.H."/>
        </authorList>
    </citation>
    <scope>NUCLEOTIDE SEQUENCE [LARGE SCALE GENOMIC DNA]</scope>
    <source>
        <strain evidence="2 3">NRRL 20459</strain>
    </source>
</reference>
<protein>
    <submittedName>
        <fullName evidence="2">Uncharacterized protein</fullName>
    </submittedName>
</protein>
<organism evidence="2 3">
    <name type="scientific">Fusarium albosuccineum</name>
    <dbReference type="NCBI Taxonomy" id="1237068"/>
    <lineage>
        <taxon>Eukaryota</taxon>
        <taxon>Fungi</taxon>
        <taxon>Dikarya</taxon>
        <taxon>Ascomycota</taxon>
        <taxon>Pezizomycotina</taxon>
        <taxon>Sordariomycetes</taxon>
        <taxon>Hypocreomycetidae</taxon>
        <taxon>Hypocreales</taxon>
        <taxon>Nectriaceae</taxon>
        <taxon>Fusarium</taxon>
        <taxon>Fusarium decemcellulare species complex</taxon>
    </lineage>
</organism>
<sequence length="224" mass="25473">MLPPTYEHTPTDDSIDHSKLATMNNPYQTSFAWSNNSIPYETWHPYPTWNPNMCPVGDQFWPATSEPNEWIEPQWQQPLFTQPIDQPIEEAIFQTPPADAPVPPMPRPPPTLERGQTITTGIPKGVDSEFDIAYELNTEMGMRWRRKRPASEAIDEGATESVTQLETWRPQSSQTQHESRNHDYGKEASFQSAPMGDAAIATLGILDKQLQDATRRQLDLVRSQ</sequence>
<dbReference type="Proteomes" id="UP000554235">
    <property type="component" value="Unassembled WGS sequence"/>
</dbReference>
<evidence type="ECO:0000313" key="2">
    <source>
        <dbReference type="EMBL" id="KAF4450402.1"/>
    </source>
</evidence>
<dbReference type="AlphaFoldDB" id="A0A8H4KHB2"/>
<feature type="compositionally biased region" description="Basic and acidic residues" evidence="1">
    <location>
        <begin position="177"/>
        <end position="186"/>
    </location>
</feature>
<keyword evidence="3" id="KW-1185">Reference proteome</keyword>
<feature type="region of interest" description="Disordered" evidence="1">
    <location>
        <begin position="147"/>
        <end position="193"/>
    </location>
</feature>
<dbReference type="EMBL" id="JAADYS010003132">
    <property type="protein sequence ID" value="KAF4450402.1"/>
    <property type="molecule type" value="Genomic_DNA"/>
</dbReference>